<comment type="similarity">
    <text evidence="1">Belongs to the universal ribosomal protein uL10 family.</text>
</comment>
<dbReference type="Proteomes" id="UP001174909">
    <property type="component" value="Unassembled WGS sequence"/>
</dbReference>
<accession>A0AA35SC44</accession>
<dbReference type="SUPFAM" id="SSF160369">
    <property type="entry name" value="Ribosomal protein L10-like"/>
    <property type="match status" value="1"/>
</dbReference>
<proteinExistence type="inferred from homology"/>
<dbReference type="PANTHER" id="PTHR11560">
    <property type="entry name" value="39S RIBOSOMAL PROTEIN L10, MITOCHONDRIAL"/>
    <property type="match status" value="1"/>
</dbReference>
<organism evidence="6 7">
    <name type="scientific">Geodia barretti</name>
    <name type="common">Barrett's horny sponge</name>
    <dbReference type="NCBI Taxonomy" id="519541"/>
    <lineage>
        <taxon>Eukaryota</taxon>
        <taxon>Metazoa</taxon>
        <taxon>Porifera</taxon>
        <taxon>Demospongiae</taxon>
        <taxon>Heteroscleromorpha</taxon>
        <taxon>Tetractinellida</taxon>
        <taxon>Astrophorina</taxon>
        <taxon>Geodiidae</taxon>
        <taxon>Geodia</taxon>
    </lineage>
</organism>
<comment type="caution">
    <text evidence="6">The sequence shown here is derived from an EMBL/GenBank/DDBJ whole genome shotgun (WGS) entry which is preliminary data.</text>
</comment>
<evidence type="ECO:0000256" key="5">
    <source>
        <dbReference type="ARBA" id="ARBA00035716"/>
    </source>
</evidence>
<evidence type="ECO:0000256" key="2">
    <source>
        <dbReference type="ARBA" id="ARBA00022980"/>
    </source>
</evidence>
<dbReference type="InterPro" id="IPR043141">
    <property type="entry name" value="Ribosomal_uL10-like_sf"/>
</dbReference>
<dbReference type="NCBIfam" id="NF000955">
    <property type="entry name" value="PRK00099.1-1"/>
    <property type="match status" value="1"/>
</dbReference>
<keyword evidence="7" id="KW-1185">Reference proteome</keyword>
<keyword evidence="2 6" id="KW-0689">Ribosomal protein</keyword>
<evidence type="ECO:0000256" key="4">
    <source>
        <dbReference type="ARBA" id="ARBA00035707"/>
    </source>
</evidence>
<evidence type="ECO:0000313" key="7">
    <source>
        <dbReference type="Proteomes" id="UP001174909"/>
    </source>
</evidence>
<dbReference type="AlphaFoldDB" id="A0AA35SC44"/>
<evidence type="ECO:0000256" key="3">
    <source>
        <dbReference type="ARBA" id="ARBA00023274"/>
    </source>
</evidence>
<name>A0AA35SC44_GEOBA</name>
<reference evidence="6" key="1">
    <citation type="submission" date="2023-03" db="EMBL/GenBank/DDBJ databases">
        <authorList>
            <person name="Steffen K."/>
            <person name="Cardenas P."/>
        </authorList>
    </citation>
    <scope>NUCLEOTIDE SEQUENCE</scope>
</reference>
<evidence type="ECO:0000256" key="1">
    <source>
        <dbReference type="ARBA" id="ARBA00008889"/>
    </source>
</evidence>
<dbReference type="Gene3D" id="3.30.70.1730">
    <property type="match status" value="1"/>
</dbReference>
<dbReference type="InterPro" id="IPR047865">
    <property type="entry name" value="Ribosomal_uL10_bac_type"/>
</dbReference>
<protein>
    <recommendedName>
        <fullName evidence="4">Large ribosomal subunit protein uL10m</fullName>
    </recommendedName>
    <alternativeName>
        <fullName evidence="5">39S ribosomal protein L10, mitochondrial</fullName>
    </alternativeName>
</protein>
<gene>
    <name evidence="6" type="ORF">GBAR_LOCUS15607</name>
</gene>
<dbReference type="GO" id="GO:0005840">
    <property type="term" value="C:ribosome"/>
    <property type="evidence" value="ECO:0007669"/>
    <property type="project" value="UniProtKB-KW"/>
</dbReference>
<dbReference type="InterPro" id="IPR001790">
    <property type="entry name" value="Ribosomal_uL10"/>
</dbReference>
<dbReference type="CDD" id="cd05797">
    <property type="entry name" value="Ribosomal_L10"/>
    <property type="match status" value="1"/>
</dbReference>
<evidence type="ECO:0000313" key="6">
    <source>
        <dbReference type="EMBL" id="CAI8027268.1"/>
    </source>
</evidence>
<dbReference type="EMBL" id="CASHTH010002267">
    <property type="protein sequence ID" value="CAI8027268.1"/>
    <property type="molecule type" value="Genomic_DNA"/>
</dbReference>
<sequence>MTDLKEKLASSDFLISTGFSGLNVSTMNDFRRKLHAQGLEYRVVKNTLATLAAMEIGTPQVKELLTGPTGLVIGKGDPAEAAKMLTEHIRTSRITMPVNGAIVEGQVLSAQQLMGQIAGVAARVARSVNGPAQGLAIVLGGPGRGVATVLQRNVEKQGS</sequence>
<dbReference type="GO" id="GO:1990904">
    <property type="term" value="C:ribonucleoprotein complex"/>
    <property type="evidence" value="ECO:0007669"/>
    <property type="project" value="UniProtKB-KW"/>
</dbReference>
<keyword evidence="3" id="KW-0687">Ribonucleoprotein</keyword>
<dbReference type="Pfam" id="PF00466">
    <property type="entry name" value="Ribosomal_L10"/>
    <property type="match status" value="1"/>
</dbReference>